<proteinExistence type="predicted"/>
<keyword evidence="4" id="KW-1185">Reference proteome</keyword>
<dbReference type="KEGG" id="naj:B1756_00895"/>
<dbReference type="GeneID" id="32892591"/>
<feature type="region of interest" description="Disordered" evidence="2">
    <location>
        <begin position="248"/>
        <end position="331"/>
    </location>
</feature>
<dbReference type="AlphaFoldDB" id="A0A2Z2HY74"/>
<feature type="coiled-coil region" evidence="1">
    <location>
        <begin position="14"/>
        <end position="41"/>
    </location>
</feature>
<sequence>MSDETTVPDADLDEDTLDDLLEEAETSLSNLEDRLGDESDIADSLDDDLVDSTLGDVETIARVASAAIDLLETVDLSDLPEAVDEDELLEGIETGEIPAALVDEETDVGDAVEFQQLFRAIDLLAAFDATDLATLWGEADELEDAVGTLAEEGDEDDAGLLEETASAVSDGDEPLLGDDEGEEDSLLETDLDLGAREAKEALGAPDPTTDPEAYQVFIQQQAMEAIDAVRWALLEAHEKFERLVEYNRERTRRRDRSSTSRNPTAASTMPTHRSAAGTVDNYSTVPQDVRLSTAPSRKRIYGDRFARERERRREENEEREADAEETTRDPM</sequence>
<evidence type="ECO:0000313" key="3">
    <source>
        <dbReference type="EMBL" id="ARS88448.1"/>
    </source>
</evidence>
<evidence type="ECO:0000256" key="1">
    <source>
        <dbReference type="SAM" id="Coils"/>
    </source>
</evidence>
<accession>A0A2Z2HY74</accession>
<evidence type="ECO:0000313" key="4">
    <source>
        <dbReference type="Proteomes" id="UP000250088"/>
    </source>
</evidence>
<dbReference type="Proteomes" id="UP000250088">
    <property type="component" value="Chromosome"/>
</dbReference>
<feature type="compositionally biased region" description="Polar residues" evidence="2">
    <location>
        <begin position="262"/>
        <end position="271"/>
    </location>
</feature>
<evidence type="ECO:0000256" key="2">
    <source>
        <dbReference type="SAM" id="MobiDB-lite"/>
    </source>
</evidence>
<keyword evidence="1" id="KW-0175">Coiled coil</keyword>
<reference evidence="4" key="1">
    <citation type="submission" date="2017-02" db="EMBL/GenBank/DDBJ databases">
        <title>Natronthermophilus aegyptiacus gen. nov.,sp. nov., an aerobic, extremely halophilic alkalithermophilic archaeon isolated from the athalassohaline Wadi An Natrun, Egypt.</title>
        <authorList>
            <person name="Zhao B."/>
        </authorList>
    </citation>
    <scope>NUCLEOTIDE SEQUENCE [LARGE SCALE GENOMIC DNA]</scope>
    <source>
        <strain evidence="4">JW/NM-HA 15</strain>
    </source>
</reference>
<feature type="compositionally biased region" description="Basic and acidic residues" evidence="2">
    <location>
        <begin position="300"/>
        <end position="316"/>
    </location>
</feature>
<organism evidence="3 4">
    <name type="scientific">Natrarchaeobaculum aegyptiacum</name>
    <dbReference type="NCBI Taxonomy" id="745377"/>
    <lineage>
        <taxon>Archaea</taxon>
        <taxon>Methanobacteriati</taxon>
        <taxon>Methanobacteriota</taxon>
        <taxon>Stenosarchaea group</taxon>
        <taxon>Halobacteria</taxon>
        <taxon>Halobacteriales</taxon>
        <taxon>Natrialbaceae</taxon>
        <taxon>Natrarchaeobaculum</taxon>
    </lineage>
</organism>
<dbReference type="RefSeq" id="WP_086886829.1">
    <property type="nucleotide sequence ID" value="NZ_CP019893.1"/>
</dbReference>
<protein>
    <submittedName>
        <fullName evidence="3">Uncharacterized protein</fullName>
    </submittedName>
</protein>
<gene>
    <name evidence="3" type="ORF">B1756_00895</name>
</gene>
<dbReference type="EMBL" id="CP019893">
    <property type="protein sequence ID" value="ARS88448.1"/>
    <property type="molecule type" value="Genomic_DNA"/>
</dbReference>
<dbReference type="OrthoDB" id="214278at2157"/>
<name>A0A2Z2HY74_9EURY</name>